<evidence type="ECO:0008006" key="3">
    <source>
        <dbReference type="Google" id="ProtNLM"/>
    </source>
</evidence>
<dbReference type="EMBL" id="JAVFCB010000005">
    <property type="protein sequence ID" value="MDQ4214273.1"/>
    <property type="molecule type" value="Genomic_DNA"/>
</dbReference>
<sequence length="286" mass="31399">MTGPDLVPITADEAEAAAAFLHAELNPRVSAAAWTALLRPPWQDAGPDSGVLLRDGDRIVGVCAAVRSLRDVGGASIPLCNLAAFCVLDGYRMHSVRMIRALLARRDVQFTDFSPSGNVVAMNERLGFSRLDTATRLVLNPPAGLPRGVRLSSDPAVLAAVLQGDDARIHRDHRDAPAARHLLVQKGDRYAYLVYRAHRMKRLRLFALPLYAGGDRAVLEEAWPAVRAHLLRHDRLPFTLAERRLLGFSRGVGRVLRNPRARMVRGAGLDPAGVDYLYSELALVEW</sequence>
<gene>
    <name evidence="1" type="ORF">RBR11_10140</name>
</gene>
<comment type="caution">
    <text evidence="1">The sequence shown here is derived from an EMBL/GenBank/DDBJ whole genome shotgun (WGS) entry which is preliminary data.</text>
</comment>
<protein>
    <recommendedName>
        <fullName evidence="3">N-acetyltransferase domain-containing protein</fullName>
    </recommendedName>
</protein>
<accession>A0ABU0XGM6</accession>
<dbReference type="Proteomes" id="UP001230289">
    <property type="component" value="Unassembled WGS sequence"/>
</dbReference>
<name>A0ABU0XGM6_9MICO</name>
<dbReference type="SUPFAM" id="SSF55729">
    <property type="entry name" value="Acyl-CoA N-acyltransferases (Nat)"/>
    <property type="match status" value="1"/>
</dbReference>
<keyword evidence="2" id="KW-1185">Reference proteome</keyword>
<evidence type="ECO:0000313" key="1">
    <source>
        <dbReference type="EMBL" id="MDQ4214273.1"/>
    </source>
</evidence>
<dbReference type="RefSeq" id="WP_308489210.1">
    <property type="nucleotide sequence ID" value="NZ_JAVFCB010000005.1"/>
</dbReference>
<dbReference type="InterPro" id="IPR016181">
    <property type="entry name" value="Acyl_CoA_acyltransferase"/>
</dbReference>
<reference evidence="1 2" key="1">
    <citation type="submission" date="2023-08" db="EMBL/GenBank/DDBJ databases">
        <title>Microbacterium sp. nov., isolated from a waste landfill.</title>
        <authorList>
            <person name="Wen W."/>
        </authorList>
    </citation>
    <scope>NUCLEOTIDE SEQUENCE [LARGE SCALE GENOMIC DNA]</scope>
    <source>
        <strain evidence="1 2">ASV81</strain>
    </source>
</reference>
<evidence type="ECO:0000313" key="2">
    <source>
        <dbReference type="Proteomes" id="UP001230289"/>
    </source>
</evidence>
<organism evidence="1 2">
    <name type="scientific">Microbacterium capsulatum</name>
    <dbReference type="NCBI Taxonomy" id="3041921"/>
    <lineage>
        <taxon>Bacteria</taxon>
        <taxon>Bacillati</taxon>
        <taxon>Actinomycetota</taxon>
        <taxon>Actinomycetes</taxon>
        <taxon>Micrococcales</taxon>
        <taxon>Microbacteriaceae</taxon>
        <taxon>Microbacterium</taxon>
    </lineage>
</organism>
<proteinExistence type="predicted"/>